<dbReference type="Pfam" id="PF08241">
    <property type="entry name" value="Methyltransf_11"/>
    <property type="match status" value="1"/>
</dbReference>
<dbReference type="RefSeq" id="WP_209592820.1">
    <property type="nucleotide sequence ID" value="NZ_JAGJCF010000001.1"/>
</dbReference>
<keyword evidence="3" id="KW-1185">Reference proteome</keyword>
<protein>
    <submittedName>
        <fullName evidence="2">Methyltransferase domain-containing protein</fullName>
    </submittedName>
</protein>
<keyword evidence="2" id="KW-0808">Transferase</keyword>
<evidence type="ECO:0000313" key="2">
    <source>
        <dbReference type="EMBL" id="MBP0614417.1"/>
    </source>
</evidence>
<dbReference type="PANTHER" id="PTHR43591:SF24">
    <property type="entry name" value="2-METHOXY-6-POLYPRENYL-1,4-BENZOQUINOL METHYLASE, MITOCHONDRIAL"/>
    <property type="match status" value="1"/>
</dbReference>
<dbReference type="Proteomes" id="UP000678276">
    <property type="component" value="Unassembled WGS sequence"/>
</dbReference>
<keyword evidence="2" id="KW-0489">Methyltransferase</keyword>
<dbReference type="EMBL" id="JAGJCF010000001">
    <property type="protein sequence ID" value="MBP0614417.1"/>
    <property type="molecule type" value="Genomic_DNA"/>
</dbReference>
<dbReference type="GO" id="GO:0032259">
    <property type="term" value="P:methylation"/>
    <property type="evidence" value="ECO:0007669"/>
    <property type="project" value="UniProtKB-KW"/>
</dbReference>
<comment type="caution">
    <text evidence="2">The sequence shown here is derived from an EMBL/GenBank/DDBJ whole genome shotgun (WGS) entry which is preliminary data.</text>
</comment>
<organism evidence="2 3">
    <name type="scientific">Jiella mangrovi</name>
    <dbReference type="NCBI Taxonomy" id="2821407"/>
    <lineage>
        <taxon>Bacteria</taxon>
        <taxon>Pseudomonadati</taxon>
        <taxon>Pseudomonadota</taxon>
        <taxon>Alphaproteobacteria</taxon>
        <taxon>Hyphomicrobiales</taxon>
        <taxon>Aurantimonadaceae</taxon>
        <taxon>Jiella</taxon>
    </lineage>
</organism>
<sequence>MSGSQSTFANADQTRAELSDLIDQQMSRLGLVAMDALGSIEGKSVLDVGCGTGQTLIQLADRVGPAGRVIGIEIAPRVLSLALGRTQDRAHISLVQGDASQPPLPDWSLDALYSRFGVMFFAHPVRAFSKLRRLLRPNGRVAFVCWRATGENEIDFAPLEAAGLTFEEPPHASLANATVIEKVLEEAGFHQITVRPLDVNVSCGGVEATLNVVTRVGALGKMLREAPELRQKAIPRVRAMLERRAVAGKVDLTASTWIVTATSERVEAC</sequence>
<dbReference type="CDD" id="cd02440">
    <property type="entry name" value="AdoMet_MTases"/>
    <property type="match status" value="1"/>
</dbReference>
<dbReference type="InterPro" id="IPR029063">
    <property type="entry name" value="SAM-dependent_MTases_sf"/>
</dbReference>
<reference evidence="2 3" key="1">
    <citation type="submission" date="2021-04" db="EMBL/GenBank/DDBJ databases">
        <title>Whole genome sequence of Jiella sp. KSK16Y-1.</title>
        <authorList>
            <person name="Tuo L."/>
        </authorList>
    </citation>
    <scope>NUCLEOTIDE SEQUENCE [LARGE SCALE GENOMIC DNA]</scope>
    <source>
        <strain evidence="2 3">KSK16Y-1</strain>
    </source>
</reference>
<feature type="domain" description="Methyltransferase type 11" evidence="1">
    <location>
        <begin position="46"/>
        <end position="143"/>
    </location>
</feature>
<accession>A0ABS4BCD7</accession>
<dbReference type="InterPro" id="IPR013216">
    <property type="entry name" value="Methyltransf_11"/>
</dbReference>
<dbReference type="Gene3D" id="3.40.50.150">
    <property type="entry name" value="Vaccinia Virus protein VP39"/>
    <property type="match status" value="1"/>
</dbReference>
<dbReference type="PANTHER" id="PTHR43591">
    <property type="entry name" value="METHYLTRANSFERASE"/>
    <property type="match status" value="1"/>
</dbReference>
<name>A0ABS4BCD7_9HYPH</name>
<proteinExistence type="predicted"/>
<evidence type="ECO:0000259" key="1">
    <source>
        <dbReference type="Pfam" id="PF08241"/>
    </source>
</evidence>
<evidence type="ECO:0000313" key="3">
    <source>
        <dbReference type="Proteomes" id="UP000678276"/>
    </source>
</evidence>
<dbReference type="GO" id="GO:0008168">
    <property type="term" value="F:methyltransferase activity"/>
    <property type="evidence" value="ECO:0007669"/>
    <property type="project" value="UniProtKB-KW"/>
</dbReference>
<dbReference type="SUPFAM" id="SSF53335">
    <property type="entry name" value="S-adenosyl-L-methionine-dependent methyltransferases"/>
    <property type="match status" value="1"/>
</dbReference>
<gene>
    <name evidence="2" type="ORF">J6595_02285</name>
</gene>